<proteinExistence type="predicted"/>
<evidence type="ECO:0008006" key="7">
    <source>
        <dbReference type="Google" id="ProtNLM"/>
    </source>
</evidence>
<evidence type="ECO:0000256" key="1">
    <source>
        <dbReference type="ARBA" id="ARBA00004325"/>
    </source>
</evidence>
<evidence type="ECO:0000313" key="6">
    <source>
        <dbReference type="Proteomes" id="UP000800041"/>
    </source>
</evidence>
<protein>
    <recommendedName>
        <fullName evidence="7">ATP synthase subunit K, mitochondrial</fullName>
    </recommendedName>
</protein>
<dbReference type="InterPro" id="IPR021278">
    <property type="entry name" value="ATP19"/>
</dbReference>
<name>A0A6G1GNY7_9PEZI</name>
<reference evidence="5" key="1">
    <citation type="journal article" date="2020" name="Stud. Mycol.">
        <title>101 Dothideomycetes genomes: a test case for predicting lifestyles and emergence of pathogens.</title>
        <authorList>
            <person name="Haridas S."/>
            <person name="Albert R."/>
            <person name="Binder M."/>
            <person name="Bloem J."/>
            <person name="Labutti K."/>
            <person name="Salamov A."/>
            <person name="Andreopoulos B."/>
            <person name="Baker S."/>
            <person name="Barry K."/>
            <person name="Bills G."/>
            <person name="Bluhm B."/>
            <person name="Cannon C."/>
            <person name="Castanera R."/>
            <person name="Culley D."/>
            <person name="Daum C."/>
            <person name="Ezra D."/>
            <person name="Gonzalez J."/>
            <person name="Henrissat B."/>
            <person name="Kuo A."/>
            <person name="Liang C."/>
            <person name="Lipzen A."/>
            <person name="Lutzoni F."/>
            <person name="Magnuson J."/>
            <person name="Mondo S."/>
            <person name="Nolan M."/>
            <person name="Ohm R."/>
            <person name="Pangilinan J."/>
            <person name="Park H.-J."/>
            <person name="Ramirez L."/>
            <person name="Alfaro M."/>
            <person name="Sun H."/>
            <person name="Tritt A."/>
            <person name="Yoshinaga Y."/>
            <person name="Zwiers L.-H."/>
            <person name="Turgeon B."/>
            <person name="Goodwin S."/>
            <person name="Spatafora J."/>
            <person name="Crous P."/>
            <person name="Grigoriev I."/>
        </authorList>
    </citation>
    <scope>NUCLEOTIDE SEQUENCE</scope>
    <source>
        <strain evidence="5">CBS 113979</strain>
    </source>
</reference>
<evidence type="ECO:0000313" key="5">
    <source>
        <dbReference type="EMBL" id="KAF1982645.1"/>
    </source>
</evidence>
<dbReference type="AlphaFoldDB" id="A0A6G1GNY7"/>
<sequence length="68" mass="7271">MVVMYEIAGRKVGSHVLAMATLGTTFALSAFAMSGGKKKAEASPPLNAGSKDEEKFIRDFLKEHEAKA</sequence>
<gene>
    <name evidence="5" type="ORF">K402DRAFT_424397</name>
</gene>
<keyword evidence="6" id="KW-1185">Reference proteome</keyword>
<dbReference type="OrthoDB" id="2094445at2759"/>
<evidence type="ECO:0000256" key="2">
    <source>
        <dbReference type="ARBA" id="ARBA00023128"/>
    </source>
</evidence>
<dbReference type="Pfam" id="PF11022">
    <property type="entry name" value="ATP19"/>
    <property type="match status" value="1"/>
</dbReference>
<organism evidence="5 6">
    <name type="scientific">Aulographum hederae CBS 113979</name>
    <dbReference type="NCBI Taxonomy" id="1176131"/>
    <lineage>
        <taxon>Eukaryota</taxon>
        <taxon>Fungi</taxon>
        <taxon>Dikarya</taxon>
        <taxon>Ascomycota</taxon>
        <taxon>Pezizomycotina</taxon>
        <taxon>Dothideomycetes</taxon>
        <taxon>Pleosporomycetidae</taxon>
        <taxon>Aulographales</taxon>
        <taxon>Aulographaceae</taxon>
    </lineage>
</organism>
<accession>A0A6G1GNY7</accession>
<keyword evidence="2" id="KW-0496">Mitochondrion</keyword>
<dbReference type="EMBL" id="ML977182">
    <property type="protein sequence ID" value="KAF1982645.1"/>
    <property type="molecule type" value="Genomic_DNA"/>
</dbReference>
<evidence type="ECO:0000256" key="4">
    <source>
        <dbReference type="SAM" id="Phobius"/>
    </source>
</evidence>
<evidence type="ECO:0000256" key="3">
    <source>
        <dbReference type="ARBA" id="ARBA00023136"/>
    </source>
</evidence>
<keyword evidence="4" id="KW-0812">Transmembrane</keyword>
<dbReference type="PANTHER" id="PTHR28074:SF1">
    <property type="entry name" value="ATP SYNTHASE SUBUNIT K, MITOCHONDRIAL"/>
    <property type="match status" value="1"/>
</dbReference>
<dbReference type="PANTHER" id="PTHR28074">
    <property type="entry name" value="ATP SYNTHASE SUBUNIT K, MITOCHONDRIAL"/>
    <property type="match status" value="1"/>
</dbReference>
<comment type="subcellular location">
    <subcellularLocation>
        <location evidence="1">Mitochondrion membrane</location>
    </subcellularLocation>
</comment>
<feature type="transmembrane region" description="Helical" evidence="4">
    <location>
        <begin position="12"/>
        <end position="33"/>
    </location>
</feature>
<dbReference type="GO" id="GO:0031966">
    <property type="term" value="C:mitochondrial membrane"/>
    <property type="evidence" value="ECO:0007669"/>
    <property type="project" value="UniProtKB-SubCell"/>
</dbReference>
<dbReference type="GO" id="GO:0015986">
    <property type="term" value="P:proton motive force-driven ATP synthesis"/>
    <property type="evidence" value="ECO:0007669"/>
    <property type="project" value="TreeGrafter"/>
</dbReference>
<keyword evidence="4" id="KW-1133">Transmembrane helix</keyword>
<keyword evidence="3 4" id="KW-0472">Membrane</keyword>
<dbReference type="Proteomes" id="UP000800041">
    <property type="component" value="Unassembled WGS sequence"/>
</dbReference>